<evidence type="ECO:0000256" key="4">
    <source>
        <dbReference type="ARBA" id="ARBA00023098"/>
    </source>
</evidence>
<sequence length="269" mass="28910">MILRHLPVPLRRTLRISLLLLHVAWGVALAGLAFPLAGAARRDALIMRWSRRLLRILGVDARVAAAPRLPGGALLVCNHVSWLDVYLIYAAARVHFVSKSEVRAWPVAGWLAHKTGTLFLERKRRADTARVNAEMRALMEGGAWVAVFPEGTTSDGRALRRFLPSLLQPAVELDCPIVPAALRYRTPGGAYSAAPAYIDEMSLWQSLTQIVSAPGLVAELHFGAPIQPAGHRRELAAQAEQAVAGLLGIMPSASASAGTAPRTPGDLPA</sequence>
<comment type="pathway">
    <text evidence="1">Lipid metabolism.</text>
</comment>
<name>A0ABZ1CJA6_9PROT</name>
<protein>
    <submittedName>
        <fullName evidence="7">Lysophospholipid acyltransferase family protein</fullName>
    </submittedName>
</protein>
<keyword evidence="2" id="KW-0444">Lipid biosynthesis</keyword>
<evidence type="ECO:0000256" key="1">
    <source>
        <dbReference type="ARBA" id="ARBA00005189"/>
    </source>
</evidence>
<dbReference type="EMBL" id="CP141769">
    <property type="protein sequence ID" value="WRS39479.1"/>
    <property type="molecule type" value="Genomic_DNA"/>
</dbReference>
<dbReference type="PANTHER" id="PTHR10434:SF64">
    <property type="entry name" value="1-ACYL-SN-GLYCEROL-3-PHOSPHATE ACYLTRANSFERASE-RELATED"/>
    <property type="match status" value="1"/>
</dbReference>
<accession>A0ABZ1CJA6</accession>
<keyword evidence="3" id="KW-0808">Transferase</keyword>
<feature type="domain" description="Phospholipid/glycerol acyltransferase" evidence="6">
    <location>
        <begin position="73"/>
        <end position="185"/>
    </location>
</feature>
<dbReference type="PANTHER" id="PTHR10434">
    <property type="entry name" value="1-ACYL-SN-GLYCEROL-3-PHOSPHATE ACYLTRANSFERASE"/>
    <property type="match status" value="1"/>
</dbReference>
<dbReference type="Proteomes" id="UP001334732">
    <property type="component" value="Chromosome"/>
</dbReference>
<evidence type="ECO:0000313" key="8">
    <source>
        <dbReference type="Proteomes" id="UP001334732"/>
    </source>
</evidence>
<organism evidence="7 8">
    <name type="scientific">Thiobacillus sedimenti</name>
    <dbReference type="NCBI Taxonomy" id="3110231"/>
    <lineage>
        <taxon>Bacteria</taxon>
        <taxon>Pseudomonadati</taxon>
        <taxon>Pseudomonadota</taxon>
        <taxon>Betaproteobacteria</taxon>
        <taxon>Nitrosomonadales</taxon>
        <taxon>Thiobacillaceae</taxon>
        <taxon>Thiobacillus</taxon>
    </lineage>
</organism>
<dbReference type="Pfam" id="PF01553">
    <property type="entry name" value="Acyltransferase"/>
    <property type="match status" value="1"/>
</dbReference>
<dbReference type="SUPFAM" id="SSF69593">
    <property type="entry name" value="Glycerol-3-phosphate (1)-acyltransferase"/>
    <property type="match status" value="1"/>
</dbReference>
<gene>
    <name evidence="7" type="ORF">VA613_01015</name>
</gene>
<evidence type="ECO:0000259" key="6">
    <source>
        <dbReference type="SMART" id="SM00563"/>
    </source>
</evidence>
<proteinExistence type="predicted"/>
<dbReference type="GO" id="GO:0016746">
    <property type="term" value="F:acyltransferase activity"/>
    <property type="evidence" value="ECO:0007669"/>
    <property type="project" value="UniProtKB-KW"/>
</dbReference>
<dbReference type="SMART" id="SM00563">
    <property type="entry name" value="PlsC"/>
    <property type="match status" value="1"/>
</dbReference>
<keyword evidence="8" id="KW-1185">Reference proteome</keyword>
<dbReference type="RefSeq" id="WP_324780010.1">
    <property type="nucleotide sequence ID" value="NZ_CP141769.1"/>
</dbReference>
<evidence type="ECO:0000256" key="2">
    <source>
        <dbReference type="ARBA" id="ARBA00022516"/>
    </source>
</evidence>
<reference evidence="7 8" key="1">
    <citation type="submission" date="2023-12" db="EMBL/GenBank/DDBJ databases">
        <title>Thiobacillus sedimentum sp. nov., a chemolithoautotrophic sulfur-oxidizing bacterium isolated from freshwater sediment.</title>
        <authorList>
            <person name="Luo J."/>
            <person name="Dai C."/>
        </authorList>
    </citation>
    <scope>NUCLEOTIDE SEQUENCE [LARGE SCALE GENOMIC DNA]</scope>
    <source>
        <strain evidence="7 8">SCUT-2</strain>
    </source>
</reference>
<evidence type="ECO:0000256" key="5">
    <source>
        <dbReference type="ARBA" id="ARBA00023315"/>
    </source>
</evidence>
<evidence type="ECO:0000256" key="3">
    <source>
        <dbReference type="ARBA" id="ARBA00022679"/>
    </source>
</evidence>
<evidence type="ECO:0000313" key="7">
    <source>
        <dbReference type="EMBL" id="WRS39479.1"/>
    </source>
</evidence>
<keyword evidence="5 7" id="KW-0012">Acyltransferase</keyword>
<dbReference type="CDD" id="cd07989">
    <property type="entry name" value="LPLAT_AGPAT-like"/>
    <property type="match status" value="1"/>
</dbReference>
<dbReference type="InterPro" id="IPR002123">
    <property type="entry name" value="Plipid/glycerol_acylTrfase"/>
</dbReference>
<keyword evidence="4" id="KW-0443">Lipid metabolism</keyword>